<name>A0A9K3CQ60_9EUKA</name>
<protein>
    <recommendedName>
        <fullName evidence="4">SAP domain-containing protein</fullName>
    </recommendedName>
</protein>
<proteinExistence type="predicted"/>
<evidence type="ECO:0000313" key="3">
    <source>
        <dbReference type="Proteomes" id="UP000265618"/>
    </source>
</evidence>
<evidence type="ECO:0008006" key="4">
    <source>
        <dbReference type="Google" id="ProtNLM"/>
    </source>
</evidence>
<dbReference type="Proteomes" id="UP000265618">
    <property type="component" value="Unassembled WGS sequence"/>
</dbReference>
<organism evidence="2 3">
    <name type="scientific">Kipferlia bialata</name>
    <dbReference type="NCBI Taxonomy" id="797122"/>
    <lineage>
        <taxon>Eukaryota</taxon>
        <taxon>Metamonada</taxon>
        <taxon>Carpediemonas-like organisms</taxon>
        <taxon>Kipferlia</taxon>
    </lineage>
</organism>
<evidence type="ECO:0000313" key="2">
    <source>
        <dbReference type="EMBL" id="GIQ80360.1"/>
    </source>
</evidence>
<keyword evidence="3" id="KW-1185">Reference proteome</keyword>
<reference evidence="2 3" key="1">
    <citation type="journal article" date="2018" name="PLoS ONE">
        <title>The draft genome of Kipferlia bialata reveals reductive genome evolution in fornicate parasites.</title>
        <authorList>
            <person name="Tanifuji G."/>
            <person name="Takabayashi S."/>
            <person name="Kume K."/>
            <person name="Takagi M."/>
            <person name="Nakayama T."/>
            <person name="Kamikawa R."/>
            <person name="Inagaki Y."/>
            <person name="Hashimoto T."/>
        </authorList>
    </citation>
    <scope>NUCLEOTIDE SEQUENCE [LARGE SCALE GENOMIC DNA]</scope>
    <source>
        <strain evidence="2">NY0173</strain>
    </source>
</reference>
<feature type="non-terminal residue" evidence="2">
    <location>
        <position position="287"/>
    </location>
</feature>
<dbReference type="EMBL" id="BDIP01000153">
    <property type="protein sequence ID" value="GIQ80360.1"/>
    <property type="molecule type" value="Genomic_DNA"/>
</dbReference>
<evidence type="ECO:0000256" key="1">
    <source>
        <dbReference type="SAM" id="MobiDB-lite"/>
    </source>
</evidence>
<comment type="caution">
    <text evidence="2">The sequence shown here is derived from an EMBL/GenBank/DDBJ whole genome shotgun (WGS) entry which is preliminary data.</text>
</comment>
<accession>A0A9K3CQ60</accession>
<sequence length="287" mass="31809">ASPHSAPYEHEGKRPRYTIQMCEDGIPMRPAVGVTLEGIKDRCKTAGLSPTGNRFTLVLRLVQSASGIGEPKKMRAPRTPKTGPKGFSKGALPDARKMVTKVEKIAYPGHAAAMKLPNDKVKRHMQRVVQAVNKGIESQVLGKDLIERGKLTLAWQIVDGLNEVWCLSDNSIRGWGRIGYDLDLWVGVMTKFMDRCHTYLQAHPEEAPTLQAISTRAALYLTQVVKQLRSYGYEGEGLEEVEALLNHPLWGEGGLVLADGVTVPRGPGFDRYGLRPKHLKVFYMRGL</sequence>
<dbReference type="AlphaFoldDB" id="A0A9K3CQ60"/>
<gene>
    <name evidence="2" type="ORF">KIPB_001146</name>
</gene>
<feature type="region of interest" description="Disordered" evidence="1">
    <location>
        <begin position="70"/>
        <end position="91"/>
    </location>
</feature>